<name>A0A6N7LEC2_SINTE</name>
<keyword evidence="2" id="KW-1185">Reference proteome</keyword>
<gene>
    <name evidence="1" type="ORF">GHK62_09905</name>
</gene>
<sequence>MTTILSLNPVYTEIDQRGQDVKLVLVNADEIIDTIVSPGHPKAASLWDDFTGMTNDLLGWNPTMTPEQAKLYALVGLIEKAYGIENGVPADETEAINEDEGDAFLEKAFEIAKKRLTNSKR</sequence>
<dbReference type="Proteomes" id="UP000439983">
    <property type="component" value="Unassembled WGS sequence"/>
</dbReference>
<evidence type="ECO:0000313" key="2">
    <source>
        <dbReference type="Proteomes" id="UP000439983"/>
    </source>
</evidence>
<accession>A0A6N7LEC2</accession>
<reference evidence="1 2" key="1">
    <citation type="journal article" date="2013" name="Genome Biol.">
        <title>Comparative genomics of the core and accessory genomes of 48 Sinorhizobium strains comprising five genospecies.</title>
        <authorList>
            <person name="Sugawara M."/>
            <person name="Epstein B."/>
            <person name="Badgley B.D."/>
            <person name="Unno T."/>
            <person name="Xu L."/>
            <person name="Reese J."/>
            <person name="Gyaneshwar P."/>
            <person name="Denny R."/>
            <person name="Mudge J."/>
            <person name="Bharti A.K."/>
            <person name="Farmer A.D."/>
            <person name="May G.D."/>
            <person name="Woodward J.E."/>
            <person name="Medigue C."/>
            <person name="Vallenet D."/>
            <person name="Lajus A."/>
            <person name="Rouy Z."/>
            <person name="Martinez-Vaz B."/>
            <person name="Tiffin P."/>
            <person name="Young N.D."/>
            <person name="Sadowsky M.J."/>
        </authorList>
    </citation>
    <scope>NUCLEOTIDE SEQUENCE [LARGE SCALE GENOMIC DNA]</scope>
    <source>
        <strain evidence="1 2">USDA4894</strain>
    </source>
</reference>
<comment type="caution">
    <text evidence="1">The sequence shown here is derived from an EMBL/GenBank/DDBJ whole genome shotgun (WGS) entry which is preliminary data.</text>
</comment>
<organism evidence="1 2">
    <name type="scientific">Sinorhizobium terangae</name>
    <dbReference type="NCBI Taxonomy" id="110322"/>
    <lineage>
        <taxon>Bacteria</taxon>
        <taxon>Pseudomonadati</taxon>
        <taxon>Pseudomonadota</taxon>
        <taxon>Alphaproteobacteria</taxon>
        <taxon>Hyphomicrobiales</taxon>
        <taxon>Rhizobiaceae</taxon>
        <taxon>Sinorhizobium/Ensifer group</taxon>
        <taxon>Sinorhizobium</taxon>
    </lineage>
</organism>
<protein>
    <submittedName>
        <fullName evidence="1">Uncharacterized protein</fullName>
    </submittedName>
</protein>
<proteinExistence type="predicted"/>
<dbReference type="AlphaFoldDB" id="A0A6N7LEC2"/>
<dbReference type="EMBL" id="WITC01000036">
    <property type="protein sequence ID" value="MQX15064.1"/>
    <property type="molecule type" value="Genomic_DNA"/>
</dbReference>
<evidence type="ECO:0000313" key="1">
    <source>
        <dbReference type="EMBL" id="MQX15064.1"/>
    </source>
</evidence>
<dbReference type="RefSeq" id="WP_153438541.1">
    <property type="nucleotide sequence ID" value="NZ_JACIGA010000001.1"/>
</dbReference>